<gene>
    <name evidence="3" type="ORF">PCOR1329_LOCUS71037</name>
</gene>
<dbReference type="Proteomes" id="UP001189429">
    <property type="component" value="Unassembled WGS sequence"/>
</dbReference>
<dbReference type="EMBL" id="CAUYUJ010019406">
    <property type="protein sequence ID" value="CAK0890964.1"/>
    <property type="molecule type" value="Genomic_DNA"/>
</dbReference>
<evidence type="ECO:0000259" key="2">
    <source>
        <dbReference type="Pfam" id="PF03435"/>
    </source>
</evidence>
<dbReference type="PANTHER" id="PTHR12286">
    <property type="entry name" value="SACCHAROPINE DEHYDROGENASE-LIKE OXIDOREDUCTASE"/>
    <property type="match status" value="1"/>
</dbReference>
<dbReference type="PANTHER" id="PTHR12286:SF5">
    <property type="entry name" value="SACCHAROPINE DEHYDROGENASE-LIKE OXIDOREDUCTASE"/>
    <property type="match status" value="1"/>
</dbReference>
<accession>A0ABN9WVX2</accession>
<name>A0ABN9WVX2_9DINO</name>
<reference evidence="3" key="1">
    <citation type="submission" date="2023-10" db="EMBL/GenBank/DDBJ databases">
        <authorList>
            <person name="Chen Y."/>
            <person name="Shah S."/>
            <person name="Dougan E. K."/>
            <person name="Thang M."/>
            <person name="Chan C."/>
        </authorList>
    </citation>
    <scope>NUCLEOTIDE SEQUENCE [LARGE SCALE GENOMIC DNA]</scope>
</reference>
<dbReference type="InterPro" id="IPR036291">
    <property type="entry name" value="NAD(P)-bd_dom_sf"/>
</dbReference>
<proteinExistence type="inferred from homology"/>
<organism evidence="3 4">
    <name type="scientific">Prorocentrum cordatum</name>
    <dbReference type="NCBI Taxonomy" id="2364126"/>
    <lineage>
        <taxon>Eukaryota</taxon>
        <taxon>Sar</taxon>
        <taxon>Alveolata</taxon>
        <taxon>Dinophyceae</taxon>
        <taxon>Prorocentrales</taxon>
        <taxon>Prorocentraceae</taxon>
        <taxon>Prorocentrum</taxon>
    </lineage>
</organism>
<dbReference type="InterPro" id="IPR051276">
    <property type="entry name" value="Saccharopine_DH-like_oxidrdct"/>
</dbReference>
<sequence length="459" mass="48062">MTEHAGRQYDIVLFGATGFTGRLAARYLATAARAAEARWAVAGRSERRLSDLLRSLGEPAGVGAIVADAADGASLRAMARQCRVLATAAGPYASIGLELVAACVESSTHYVDITGEPNFVRESIDRHHAAAAASGVKVVHCCGLDCIPVDLAVMLAIEGLSGPPRTVRALCTRMNTWASGGSFDSAAEVLRWMRDPSNAARATDPYLLAPVAAASLRVDSKWTGKVGLGFDRAFGAVSVPYVMAFVDNRVVRRSLVLRGQAASYDEAMSAGAIARFCAFAACHAPSLLRRLRPRAGEGPSASVRRDGSFEFHVLARSADGQEHRVVVSGLGDPGYRATAAMLAESALCLALRGGRGDEEAASCSGGVLTPSVAMGSALVRRLEGTGLFTFRAPDGARRRCPCPIAPPAVASLRAERHACRTGARCEEAVARCAAARGVSRCARCVWDVACRSASVTAQC</sequence>
<comment type="caution">
    <text evidence="3">The sequence shown here is derived from an EMBL/GenBank/DDBJ whole genome shotgun (WGS) entry which is preliminary data.</text>
</comment>
<evidence type="ECO:0000313" key="4">
    <source>
        <dbReference type="Proteomes" id="UP001189429"/>
    </source>
</evidence>
<protein>
    <recommendedName>
        <fullName evidence="2">Saccharopine dehydrogenase NADP binding domain-containing protein</fullName>
    </recommendedName>
</protein>
<keyword evidence="4" id="KW-1185">Reference proteome</keyword>
<dbReference type="Gene3D" id="3.40.50.720">
    <property type="entry name" value="NAD(P)-binding Rossmann-like Domain"/>
    <property type="match status" value="1"/>
</dbReference>
<dbReference type="SUPFAM" id="SSF51735">
    <property type="entry name" value="NAD(P)-binding Rossmann-fold domains"/>
    <property type="match status" value="1"/>
</dbReference>
<dbReference type="Pfam" id="PF03435">
    <property type="entry name" value="Sacchrp_dh_NADP"/>
    <property type="match status" value="1"/>
</dbReference>
<evidence type="ECO:0000256" key="1">
    <source>
        <dbReference type="ARBA" id="ARBA00038048"/>
    </source>
</evidence>
<comment type="similarity">
    <text evidence="1">Belongs to the saccharopine dehydrogenase family.</text>
</comment>
<evidence type="ECO:0000313" key="3">
    <source>
        <dbReference type="EMBL" id="CAK0890964.1"/>
    </source>
</evidence>
<dbReference type="InterPro" id="IPR005097">
    <property type="entry name" value="Sacchrp_dh_NADP-bd"/>
</dbReference>
<feature type="domain" description="Saccharopine dehydrogenase NADP binding" evidence="2">
    <location>
        <begin position="11"/>
        <end position="139"/>
    </location>
</feature>